<feature type="transmembrane region" description="Helical" evidence="1">
    <location>
        <begin position="129"/>
        <end position="153"/>
    </location>
</feature>
<feature type="transmembrane region" description="Helical" evidence="1">
    <location>
        <begin position="184"/>
        <end position="202"/>
    </location>
</feature>
<feature type="transmembrane region" description="Helical" evidence="1">
    <location>
        <begin position="160"/>
        <end position="178"/>
    </location>
</feature>
<keyword evidence="1" id="KW-0472">Membrane</keyword>
<evidence type="ECO:0000313" key="3">
    <source>
        <dbReference type="Proteomes" id="UP000683575"/>
    </source>
</evidence>
<sequence>MRSDWVPLSASALVIGAMALVFGSLLNPADAGASSAETLRVVNEDSARWVAMSVMFVLASLGLTLGLPSVLILFQRRARKLGLTALAVFTIGTIGTAGYAMLMVFFRAIVVAGALRAGALEEVTHEPGLTVFLNGWIVGFYGGIALLAVALYVARSVPRWVPALLALFVALLPFSTHLGRVGSAIQVMALAVAFTGMAMAAVTGEHQRELSDAPAF</sequence>
<dbReference type="RefSeq" id="WP_216939767.1">
    <property type="nucleotide sequence ID" value="NZ_CP077062.1"/>
</dbReference>
<organism evidence="2 3">
    <name type="scientific">Nocardioides panacis</name>
    <dbReference type="NCBI Taxonomy" id="2849501"/>
    <lineage>
        <taxon>Bacteria</taxon>
        <taxon>Bacillati</taxon>
        <taxon>Actinomycetota</taxon>
        <taxon>Actinomycetes</taxon>
        <taxon>Propionibacteriales</taxon>
        <taxon>Nocardioidaceae</taxon>
        <taxon>Nocardioides</taxon>
    </lineage>
</organism>
<protein>
    <recommendedName>
        <fullName evidence="4">DUF4386 family protein</fullName>
    </recommendedName>
</protein>
<dbReference type="EMBL" id="CP077062">
    <property type="protein sequence ID" value="QWZ08258.1"/>
    <property type="molecule type" value="Genomic_DNA"/>
</dbReference>
<reference evidence="2" key="1">
    <citation type="submission" date="2021-06" db="EMBL/GenBank/DDBJ databases">
        <title>Complete genome sequence of Nocardioides sp. G188.</title>
        <authorList>
            <person name="Im W.-T."/>
        </authorList>
    </citation>
    <scope>NUCLEOTIDE SEQUENCE</scope>
    <source>
        <strain evidence="2">G188</strain>
    </source>
</reference>
<name>A0A975Y0A3_9ACTN</name>
<evidence type="ECO:0000256" key="1">
    <source>
        <dbReference type="SAM" id="Phobius"/>
    </source>
</evidence>
<keyword evidence="3" id="KW-1185">Reference proteome</keyword>
<keyword evidence="1" id="KW-0812">Transmembrane</keyword>
<proteinExistence type="predicted"/>
<dbReference type="KEGG" id="nps:KRR39_23585"/>
<accession>A0A975Y0A3</accession>
<keyword evidence="1" id="KW-1133">Transmembrane helix</keyword>
<feature type="transmembrane region" description="Helical" evidence="1">
    <location>
        <begin position="47"/>
        <end position="74"/>
    </location>
</feature>
<dbReference type="Proteomes" id="UP000683575">
    <property type="component" value="Chromosome"/>
</dbReference>
<evidence type="ECO:0008006" key="4">
    <source>
        <dbReference type="Google" id="ProtNLM"/>
    </source>
</evidence>
<feature type="transmembrane region" description="Helical" evidence="1">
    <location>
        <begin position="86"/>
        <end position="109"/>
    </location>
</feature>
<evidence type="ECO:0000313" key="2">
    <source>
        <dbReference type="EMBL" id="QWZ08258.1"/>
    </source>
</evidence>
<dbReference type="AlphaFoldDB" id="A0A975Y0A3"/>
<gene>
    <name evidence="2" type="ORF">KRR39_23585</name>
</gene>